<organism evidence="1 2">
    <name type="scientific">Streptomyces bikiniensis</name>
    <dbReference type="NCBI Taxonomy" id="1896"/>
    <lineage>
        <taxon>Bacteria</taxon>
        <taxon>Bacillati</taxon>
        <taxon>Actinomycetota</taxon>
        <taxon>Actinomycetes</taxon>
        <taxon>Kitasatosporales</taxon>
        <taxon>Streptomycetaceae</taxon>
        <taxon>Streptomyces</taxon>
    </lineage>
</organism>
<name>A0ABW8CZE0_STRBI</name>
<comment type="caution">
    <text evidence="1">The sequence shown here is derived from an EMBL/GenBank/DDBJ whole genome shotgun (WGS) entry which is preliminary data.</text>
</comment>
<keyword evidence="2" id="KW-1185">Reference proteome</keyword>
<evidence type="ECO:0008006" key="3">
    <source>
        <dbReference type="Google" id="ProtNLM"/>
    </source>
</evidence>
<evidence type="ECO:0000313" key="2">
    <source>
        <dbReference type="Proteomes" id="UP001614391"/>
    </source>
</evidence>
<gene>
    <name evidence="1" type="ORF">ACIGW0_26905</name>
</gene>
<reference evidence="1 2" key="1">
    <citation type="submission" date="2024-10" db="EMBL/GenBank/DDBJ databases">
        <title>The Natural Products Discovery Center: Release of the First 8490 Sequenced Strains for Exploring Actinobacteria Biosynthetic Diversity.</title>
        <authorList>
            <person name="Kalkreuter E."/>
            <person name="Kautsar S.A."/>
            <person name="Yang D."/>
            <person name="Bader C.D."/>
            <person name="Teijaro C.N."/>
            <person name="Fluegel L."/>
            <person name="Davis C.M."/>
            <person name="Simpson J.R."/>
            <person name="Lauterbach L."/>
            <person name="Steele A.D."/>
            <person name="Gui C."/>
            <person name="Meng S."/>
            <person name="Li G."/>
            <person name="Viehrig K."/>
            <person name="Ye F."/>
            <person name="Su P."/>
            <person name="Kiefer A.F."/>
            <person name="Nichols A."/>
            <person name="Cepeda A.J."/>
            <person name="Yan W."/>
            <person name="Fan B."/>
            <person name="Jiang Y."/>
            <person name="Adhikari A."/>
            <person name="Zheng C.-J."/>
            <person name="Schuster L."/>
            <person name="Cowan T.M."/>
            <person name="Smanski M.J."/>
            <person name="Chevrette M.G."/>
            <person name="De Carvalho L.P.S."/>
            <person name="Shen B."/>
        </authorList>
    </citation>
    <scope>NUCLEOTIDE SEQUENCE [LARGE SCALE GENOMIC DNA]</scope>
    <source>
        <strain evidence="1 2">NPDC053346</strain>
    </source>
</reference>
<dbReference type="EMBL" id="JBITYT010000013">
    <property type="protein sequence ID" value="MFI9122980.1"/>
    <property type="molecule type" value="Genomic_DNA"/>
</dbReference>
<dbReference type="RefSeq" id="WP_399619637.1">
    <property type="nucleotide sequence ID" value="NZ_JBITYT010000013.1"/>
</dbReference>
<dbReference type="Proteomes" id="UP001614391">
    <property type="component" value="Unassembled WGS sequence"/>
</dbReference>
<accession>A0ABW8CZE0</accession>
<evidence type="ECO:0000313" key="1">
    <source>
        <dbReference type="EMBL" id="MFI9122980.1"/>
    </source>
</evidence>
<sequence>MPLPADRTALDLTDALMEALRDGRDLPQGPDVPVVEEGGEPVRRVLDRLRRIPREPADDFVRHVGTLLMEFRSRRRPWNAAALRLFEDPYAFAATGPRRHEDWTYDVHAVTCRPVPDPRGWTHVDGDRFNGVRRALPSYPFDPPAPDFLAAGLQGTRTHRFLTSEGLDGLYFFEGLGAIAVSDHEVGVFWSFGAC</sequence>
<protein>
    <recommendedName>
        <fullName evidence="3">DUF1963 domain-containing protein</fullName>
    </recommendedName>
</protein>
<proteinExistence type="predicted"/>